<sequence>MSSTTINDRTPLSQITSQLVAAEAYACQSGRAYGFPTLDAEREDQILGHLRSTLKSRNKQIQIGLLEKYRRICANSPSGCPPLPITGIKACLAILKIIKPSTRPDAIERLANVFESWRTLLLDDTGPVIAGIDSIWKCKALRQLVGQTASVKSRNSSVSQSTTTNRAAEQPAHVSRPSSPQATLANRSLPVSPPALQDSADDPDPLPSTALISSKGLQTTCQADANIVQVRGTTSVAMISAKSLSQQAPVTSPKVSKQPTNVGRTTPNDTSTTTPSVDKRQSTLPDSSSRIQTGPPSAAQSSKEKPTLSLAQPSVPSCGDVVRPCDDALTEHLNWCLIPAPFGISLVSPYIPDPSSSTHRLSFKHLTIPAPTVASFPNYIPVFSSPHFPPQHPPPVLTVLPLPPSTVKRSHPTTGPTPDSLGRPTPGEAERSQRIDSVYKKVDSTKSSGQQTPTITTCVAPSPPALDTGYSQQNCTPALSPTINAPALASSSRTAEIKTRQTLEPLATMLPDLPFPTETRSSLASSSTTGTRNPPPPPASAKRHTSSLKESTTPLLVDPAITLLPPPTNRHTFTEEQKTKFASVYSRATFSERNKMVSLLKDYGFGDAIHNILEPFRQSADSVQPTPIQKDIPPPGVATPSQSATPLPNVSHDPVTVPVPSTSRDPSLLPPTPGLHSHISPTLRHLKPLPVTKQSSNTSTQTSDPRSTTPLASTLDPKMAKMLQAMFNRGPQPLPVLFNTFTKLNVTNKDLIIHHIKVLAYPITGAVDGLWALRPTMANPNGMGGAPKITNPAQRPSLGIAVTSVDSSYRPDTRTKPTSPLPASSLARALRTGFPINQLINTGSQQSKAPSTSSAPQAVTTPGNAQNVSTNTQVLVISENSISGTGQKRSLPSDHDELDTTDTWTNTTQGSPAVIAPDLMAKHDSLRTERSIRPRLDTPLIIEPGLALQNLKSNVNNDSRQSSPVALKQSSIIMNDRVHRLRSEIPSTAAPELQRESRNARSKVSKTHVLKRPSPPALKQQPLEQLEPFQDDLPGYPAVDRTIQKPGTRARILAKYREDEQMAPLRTFVPILSTVRQR</sequence>
<protein>
    <submittedName>
        <fullName evidence="2">Uncharacterized protein</fullName>
    </submittedName>
</protein>
<feature type="compositionally biased region" description="Polar residues" evidence="1">
    <location>
        <begin position="176"/>
        <end position="186"/>
    </location>
</feature>
<dbReference type="eggNOG" id="KOG1216">
    <property type="taxonomic scope" value="Eukaryota"/>
</dbReference>
<dbReference type="GeneID" id="18925623"/>
<feature type="compositionally biased region" description="Basic residues" evidence="1">
    <location>
        <begin position="1000"/>
        <end position="1011"/>
    </location>
</feature>
<dbReference type="AlphaFoldDB" id="F4RBD3"/>
<dbReference type="HOGENOM" id="CLU_278007_0_0_1"/>
<feature type="compositionally biased region" description="Polar residues" evidence="1">
    <location>
        <begin position="881"/>
        <end position="890"/>
    </location>
</feature>
<feature type="region of interest" description="Disordered" evidence="1">
    <location>
        <begin position="620"/>
        <end position="714"/>
    </location>
</feature>
<feature type="compositionally biased region" description="Polar residues" evidence="1">
    <location>
        <begin position="518"/>
        <end position="532"/>
    </location>
</feature>
<organism evidence="3">
    <name type="scientific">Melampsora larici-populina (strain 98AG31 / pathotype 3-4-7)</name>
    <name type="common">Poplar leaf rust fungus</name>
    <dbReference type="NCBI Taxonomy" id="747676"/>
    <lineage>
        <taxon>Eukaryota</taxon>
        <taxon>Fungi</taxon>
        <taxon>Dikarya</taxon>
        <taxon>Basidiomycota</taxon>
        <taxon>Pucciniomycotina</taxon>
        <taxon>Pucciniomycetes</taxon>
        <taxon>Pucciniales</taxon>
        <taxon>Melampsoraceae</taxon>
        <taxon>Melampsora</taxon>
    </lineage>
</organism>
<dbReference type="InParanoid" id="F4RBD3"/>
<feature type="region of interest" description="Disordered" evidence="1">
    <location>
        <begin position="501"/>
        <end position="554"/>
    </location>
</feature>
<feature type="region of interest" description="Disordered" evidence="1">
    <location>
        <begin position="402"/>
        <end position="457"/>
    </location>
</feature>
<dbReference type="VEuPathDB" id="FungiDB:MELLADRAFT_115530"/>
<reference evidence="3" key="1">
    <citation type="journal article" date="2011" name="Proc. Natl. Acad. Sci. U.S.A.">
        <title>Obligate biotrophy features unraveled by the genomic analysis of rust fungi.</title>
        <authorList>
            <person name="Duplessis S."/>
            <person name="Cuomo C.A."/>
            <person name="Lin Y.-C."/>
            <person name="Aerts A."/>
            <person name="Tisserant E."/>
            <person name="Veneault-Fourrey C."/>
            <person name="Joly D.L."/>
            <person name="Hacquard S."/>
            <person name="Amselem J."/>
            <person name="Cantarel B.L."/>
            <person name="Chiu R."/>
            <person name="Coutinho P.M."/>
            <person name="Feau N."/>
            <person name="Field M."/>
            <person name="Frey P."/>
            <person name="Gelhaye E."/>
            <person name="Goldberg J."/>
            <person name="Grabherr M.G."/>
            <person name="Kodira C.D."/>
            <person name="Kohler A."/>
            <person name="Kuees U."/>
            <person name="Lindquist E.A."/>
            <person name="Lucas S.M."/>
            <person name="Mago R."/>
            <person name="Mauceli E."/>
            <person name="Morin E."/>
            <person name="Murat C."/>
            <person name="Pangilinan J.L."/>
            <person name="Park R."/>
            <person name="Pearson M."/>
            <person name="Quesneville H."/>
            <person name="Rouhier N."/>
            <person name="Sakthikumar S."/>
            <person name="Salamov A.A."/>
            <person name="Schmutz J."/>
            <person name="Selles B."/>
            <person name="Shapiro H."/>
            <person name="Tanguay P."/>
            <person name="Tuskan G.A."/>
            <person name="Henrissat B."/>
            <person name="Van de Peer Y."/>
            <person name="Rouze P."/>
            <person name="Ellis J.G."/>
            <person name="Dodds P.N."/>
            <person name="Schein J.E."/>
            <person name="Zhong S."/>
            <person name="Hamelin R.C."/>
            <person name="Grigoriev I.V."/>
            <person name="Szabo L.J."/>
            <person name="Martin F."/>
        </authorList>
    </citation>
    <scope>NUCLEOTIDE SEQUENCE [LARGE SCALE GENOMIC DNA]</scope>
    <source>
        <strain evidence="3">98AG31 / pathotype 3-4-7</strain>
    </source>
</reference>
<feature type="region of interest" description="Disordered" evidence="1">
    <location>
        <begin position="152"/>
        <end position="211"/>
    </location>
</feature>
<evidence type="ECO:0000256" key="1">
    <source>
        <dbReference type="SAM" id="MobiDB-lite"/>
    </source>
</evidence>
<feature type="compositionally biased region" description="Basic and acidic residues" evidence="1">
    <location>
        <begin position="428"/>
        <end position="444"/>
    </location>
</feature>
<feature type="compositionally biased region" description="Polar residues" evidence="1">
    <location>
        <begin position="282"/>
        <end position="301"/>
    </location>
</feature>
<keyword evidence="3" id="KW-1185">Reference proteome</keyword>
<feature type="region of interest" description="Disordered" evidence="1">
    <location>
        <begin position="881"/>
        <end position="911"/>
    </location>
</feature>
<evidence type="ECO:0000313" key="2">
    <source>
        <dbReference type="EMBL" id="EGG10380.1"/>
    </source>
</evidence>
<feature type="region of interest" description="Disordered" evidence="1">
    <location>
        <begin position="986"/>
        <end position="1018"/>
    </location>
</feature>
<dbReference type="EMBL" id="GL883095">
    <property type="protein sequence ID" value="EGG10380.1"/>
    <property type="molecule type" value="Genomic_DNA"/>
</dbReference>
<dbReference type="RefSeq" id="XP_007406681.1">
    <property type="nucleotide sequence ID" value="XM_007406619.1"/>
</dbReference>
<feature type="compositionally biased region" description="Polar residues" evidence="1">
    <location>
        <begin position="445"/>
        <end position="457"/>
    </location>
</feature>
<evidence type="ECO:0000313" key="3">
    <source>
        <dbReference type="Proteomes" id="UP000001072"/>
    </source>
</evidence>
<feature type="compositionally biased region" description="Polar residues" evidence="1">
    <location>
        <begin position="639"/>
        <end position="648"/>
    </location>
</feature>
<feature type="compositionally biased region" description="Low complexity" evidence="1">
    <location>
        <begin position="265"/>
        <end position="276"/>
    </location>
</feature>
<dbReference type="KEGG" id="mlr:MELLADRAFT_115530"/>
<feature type="compositionally biased region" description="Low complexity" evidence="1">
    <location>
        <begin position="692"/>
        <end position="703"/>
    </location>
</feature>
<gene>
    <name evidence="2" type="ORF">MELLADRAFT_115530</name>
</gene>
<dbReference type="Proteomes" id="UP000001072">
    <property type="component" value="Unassembled WGS sequence"/>
</dbReference>
<feature type="region of interest" description="Disordered" evidence="1">
    <location>
        <begin position="244"/>
        <end position="317"/>
    </location>
</feature>
<feature type="compositionally biased region" description="Polar residues" evidence="1">
    <location>
        <begin position="244"/>
        <end position="264"/>
    </location>
</feature>
<feature type="compositionally biased region" description="Low complexity" evidence="1">
    <location>
        <begin position="152"/>
        <end position="166"/>
    </location>
</feature>
<dbReference type="OrthoDB" id="2506207at2759"/>
<accession>F4RBD3</accession>
<proteinExistence type="predicted"/>
<name>F4RBD3_MELLP</name>
<feature type="region of interest" description="Disordered" evidence="1">
    <location>
        <begin position="843"/>
        <end position="867"/>
    </location>
</feature>